<dbReference type="GeneID" id="14886004"/>
<name>A0A0A1TZM5_ENTIV</name>
<feature type="compositionally biased region" description="Basic and acidic residues" evidence="1">
    <location>
        <begin position="128"/>
        <end position="145"/>
    </location>
</feature>
<dbReference type="AlphaFoldDB" id="A0A0A1TZM5"/>
<dbReference type="RefSeq" id="XP_004253821.1">
    <property type="nucleotide sequence ID" value="XM_004253773.1"/>
</dbReference>
<evidence type="ECO:0000313" key="2">
    <source>
        <dbReference type="EMBL" id="ELP87050.1"/>
    </source>
</evidence>
<feature type="region of interest" description="Disordered" evidence="1">
    <location>
        <begin position="119"/>
        <end position="145"/>
    </location>
</feature>
<reference evidence="2 3" key="1">
    <citation type="submission" date="2012-10" db="EMBL/GenBank/DDBJ databases">
        <authorList>
            <person name="Zafar N."/>
            <person name="Inman J."/>
            <person name="Hall N."/>
            <person name="Lorenzi H."/>
            <person name="Caler E."/>
        </authorList>
    </citation>
    <scope>NUCLEOTIDE SEQUENCE [LARGE SCALE GENOMIC DNA]</scope>
    <source>
        <strain evidence="2 3">IP1</strain>
    </source>
</reference>
<dbReference type="VEuPathDB" id="AmoebaDB:EIN_320590"/>
<protein>
    <submittedName>
        <fullName evidence="2">Uncharacterized protein</fullName>
    </submittedName>
</protein>
<sequence length="195" mass="21830">MEKNLVNDLCDSYSVLPDALVPTLDRIFGDYKKLTKQNGRMVGDIFNLYIRVILDEKEKMSFVTINGANQTTCVSYIPQKALEFKAAGKSIIVIAEGFVYGLINTADFKGEALQEVCEKTKQSKRKEKKDDKKEEKKEDKKEKSVPFRVSQVKVKAKGKKPEAVEGYVEVSGSIGGNVALLTDFLKEAGFTEFQN</sequence>
<dbReference type="OrthoDB" id="2423964at2759"/>
<dbReference type="KEGG" id="eiv:EIN_320590"/>
<keyword evidence="3" id="KW-1185">Reference proteome</keyword>
<evidence type="ECO:0000256" key="1">
    <source>
        <dbReference type="SAM" id="MobiDB-lite"/>
    </source>
</evidence>
<accession>A0A0A1TZM5</accession>
<dbReference type="EMBL" id="KB206890">
    <property type="protein sequence ID" value="ELP87050.1"/>
    <property type="molecule type" value="Genomic_DNA"/>
</dbReference>
<proteinExistence type="predicted"/>
<organism evidence="2 3">
    <name type="scientific">Entamoeba invadens IP1</name>
    <dbReference type="NCBI Taxonomy" id="370355"/>
    <lineage>
        <taxon>Eukaryota</taxon>
        <taxon>Amoebozoa</taxon>
        <taxon>Evosea</taxon>
        <taxon>Archamoebae</taxon>
        <taxon>Mastigamoebida</taxon>
        <taxon>Entamoebidae</taxon>
        <taxon>Entamoeba</taxon>
    </lineage>
</organism>
<gene>
    <name evidence="2" type="ORF">EIN_320590</name>
</gene>
<evidence type="ECO:0000313" key="3">
    <source>
        <dbReference type="Proteomes" id="UP000014680"/>
    </source>
</evidence>
<dbReference type="Proteomes" id="UP000014680">
    <property type="component" value="Unassembled WGS sequence"/>
</dbReference>